<proteinExistence type="predicted"/>
<dbReference type="EMBL" id="JBHMAS010000090">
    <property type="protein sequence ID" value="MFB9784598.1"/>
    <property type="molecule type" value="Genomic_DNA"/>
</dbReference>
<dbReference type="GeneID" id="93806437"/>
<reference evidence="1 2" key="1">
    <citation type="submission" date="2024-09" db="EMBL/GenBank/DDBJ databases">
        <authorList>
            <person name="Sun Q."/>
            <person name="Mori K."/>
        </authorList>
    </citation>
    <scope>NUCLEOTIDE SEQUENCE [LARGE SCALE GENOMIC DNA]</scope>
    <source>
        <strain evidence="1 2">JCM 11411</strain>
    </source>
</reference>
<keyword evidence="2" id="KW-1185">Reference proteome</keyword>
<protein>
    <submittedName>
        <fullName evidence="1">Uncharacterized protein</fullName>
    </submittedName>
</protein>
<dbReference type="Proteomes" id="UP001589587">
    <property type="component" value="Unassembled WGS sequence"/>
</dbReference>
<accession>A0ABV5XQ50</accession>
<sequence>MDEIIEPGDGHFFTRFVSENVCGALATIQGQTADEALSRMAANFAALPVTETTRVRADGIEDIEKFIHEVVNVVVVMKPGGVRAVPTVSEVAAVSSGRGRNGPTSTALLTESDHTSDAVNEAANLLGPARRPFWRPTKDWRFMKRCQ</sequence>
<evidence type="ECO:0000313" key="2">
    <source>
        <dbReference type="Proteomes" id="UP001589587"/>
    </source>
</evidence>
<organism evidence="1 2">
    <name type="scientific">Rhodococcus baikonurensis</name>
    <dbReference type="NCBI Taxonomy" id="172041"/>
    <lineage>
        <taxon>Bacteria</taxon>
        <taxon>Bacillati</taxon>
        <taxon>Actinomycetota</taxon>
        <taxon>Actinomycetes</taxon>
        <taxon>Mycobacteriales</taxon>
        <taxon>Nocardiaceae</taxon>
        <taxon>Rhodococcus</taxon>
        <taxon>Rhodococcus erythropolis group</taxon>
    </lineage>
</organism>
<dbReference type="RefSeq" id="WP_003944270.1">
    <property type="nucleotide sequence ID" value="NZ_JBEUOO010000037.1"/>
</dbReference>
<comment type="caution">
    <text evidence="1">The sequence shown here is derived from an EMBL/GenBank/DDBJ whole genome shotgun (WGS) entry which is preliminary data.</text>
</comment>
<evidence type="ECO:0000313" key="1">
    <source>
        <dbReference type="EMBL" id="MFB9784598.1"/>
    </source>
</evidence>
<name>A0ABV5XQ50_9NOCA</name>
<gene>
    <name evidence="1" type="ORF">ACFFQ6_33385</name>
</gene>